<geneLocation type="plasmid" evidence="2 3">
    <name>p2</name>
</geneLocation>
<dbReference type="AlphaFoldDB" id="A0A060PRT4"/>
<evidence type="ECO:0008006" key="4">
    <source>
        <dbReference type="Google" id="ProtNLM"/>
    </source>
</evidence>
<dbReference type="PANTHER" id="PTHR38598:SF1">
    <property type="entry name" value="INNER MEMBRANE PROTEIN YJCH"/>
    <property type="match status" value="1"/>
</dbReference>
<gene>
    <name evidence="2" type="primary">yjcH</name>
    <name evidence="2" type="ORF">BRPE64_ECDS02730</name>
</gene>
<keyword evidence="2" id="KW-0614">Plasmid</keyword>
<organism evidence="2 3">
    <name type="scientific">Caballeronia insecticola</name>
    <dbReference type="NCBI Taxonomy" id="758793"/>
    <lineage>
        <taxon>Bacteria</taxon>
        <taxon>Pseudomonadati</taxon>
        <taxon>Pseudomonadota</taxon>
        <taxon>Betaproteobacteria</taxon>
        <taxon>Burkholderiales</taxon>
        <taxon>Burkholderiaceae</taxon>
        <taxon>Caballeronia</taxon>
    </lineage>
</organism>
<protein>
    <recommendedName>
        <fullName evidence="4">DUF485 domain-containing protein</fullName>
    </recommendedName>
</protein>
<accession>A0A060PRT4</accession>
<dbReference type="OrthoDB" id="5297034at2"/>
<sequence length="105" mass="11478">MQQSDIDQMEASATYRKLVASRRRFRLTMTALMTLIYYGFILLVALAPHMLARPFFRGGVISTGIVVGIGIVIGSVAMTGFYVLRANRTFDPAMSSLLVSAGRGD</sequence>
<dbReference type="PANTHER" id="PTHR38598">
    <property type="entry name" value="INNER MEMBRANE PROTEIN YJCH"/>
    <property type="match status" value="1"/>
</dbReference>
<dbReference type="Pfam" id="PF04341">
    <property type="entry name" value="DUF485"/>
    <property type="match status" value="1"/>
</dbReference>
<keyword evidence="1" id="KW-0812">Transmembrane</keyword>
<dbReference type="InterPro" id="IPR052959">
    <property type="entry name" value="Inner_membrane_assoc"/>
</dbReference>
<dbReference type="KEGG" id="buo:BRPE64_ECDS02730"/>
<proteinExistence type="predicted"/>
<dbReference type="GO" id="GO:0005886">
    <property type="term" value="C:plasma membrane"/>
    <property type="evidence" value="ECO:0007669"/>
    <property type="project" value="TreeGrafter"/>
</dbReference>
<feature type="transmembrane region" description="Helical" evidence="1">
    <location>
        <begin position="59"/>
        <end position="84"/>
    </location>
</feature>
<dbReference type="EMBL" id="AP013062">
    <property type="protein sequence ID" value="BAO94155.1"/>
    <property type="molecule type" value="Genomic_DNA"/>
</dbReference>
<dbReference type="RefSeq" id="WP_044044215.1">
    <property type="nucleotide sequence ID" value="NC_021295.1"/>
</dbReference>
<dbReference type="InterPro" id="IPR007436">
    <property type="entry name" value="DUF485"/>
</dbReference>
<dbReference type="Proteomes" id="UP000013966">
    <property type="component" value="Plasmid p2"/>
</dbReference>
<keyword evidence="1" id="KW-1133">Transmembrane helix</keyword>
<reference evidence="2 3" key="2">
    <citation type="journal article" date="2018" name="Int. J. Syst. Evol. Microbiol.">
        <title>Burkholderia insecticola sp. nov., a gut symbiotic bacterium of the bean bug Riptortus pedestris.</title>
        <authorList>
            <person name="Takeshita K."/>
            <person name="Tamaki H."/>
            <person name="Ohbayashi T."/>
            <person name="Meng X.-Y."/>
            <person name="Sone T."/>
            <person name="Mitani Y."/>
            <person name="Peeters C."/>
            <person name="Kikuchi Y."/>
            <person name="Vandamme P."/>
        </authorList>
    </citation>
    <scope>NUCLEOTIDE SEQUENCE [LARGE SCALE GENOMIC DNA]</scope>
    <source>
        <strain evidence="2">RPE64</strain>
        <plasmid evidence="2 3">p2</plasmid>
    </source>
</reference>
<name>A0A060PRT4_9BURK</name>
<reference evidence="2 3" key="1">
    <citation type="journal article" date="2013" name="Genome Announc.">
        <title>Complete Genome Sequence of Burkholderia sp. Strain RPE64, Bacterial Symbiont of the Bean Bug Riptortus pedestris.</title>
        <authorList>
            <person name="Shibata T.F."/>
            <person name="Maeda T."/>
            <person name="Nikoh N."/>
            <person name="Yamaguchi K."/>
            <person name="Oshima K."/>
            <person name="Hattori M."/>
            <person name="Nishiyama T."/>
            <person name="Hasebe M."/>
            <person name="Fukatsu T."/>
            <person name="Kikuchi Y."/>
            <person name="Shigenobu S."/>
        </authorList>
    </citation>
    <scope>NUCLEOTIDE SEQUENCE [LARGE SCALE GENOMIC DNA]</scope>
    <source>
        <plasmid evidence="2 3">p2</plasmid>
    </source>
</reference>
<keyword evidence="1" id="KW-0472">Membrane</keyword>
<evidence type="ECO:0000256" key="1">
    <source>
        <dbReference type="SAM" id="Phobius"/>
    </source>
</evidence>
<keyword evidence="3" id="KW-1185">Reference proteome</keyword>
<evidence type="ECO:0000313" key="2">
    <source>
        <dbReference type="EMBL" id="BAO94155.1"/>
    </source>
</evidence>
<dbReference type="HOGENOM" id="CLU_123372_2_1_4"/>
<feature type="transmembrane region" description="Helical" evidence="1">
    <location>
        <begin position="25"/>
        <end position="47"/>
    </location>
</feature>
<evidence type="ECO:0000313" key="3">
    <source>
        <dbReference type="Proteomes" id="UP000013966"/>
    </source>
</evidence>